<proteinExistence type="predicted"/>
<evidence type="ECO:0000259" key="3">
    <source>
        <dbReference type="PROSITE" id="PS50125"/>
    </source>
</evidence>
<feature type="compositionally biased region" description="Polar residues" evidence="1">
    <location>
        <begin position="34"/>
        <end position="43"/>
    </location>
</feature>
<dbReference type="VEuPathDB" id="TriTrypDB:BSAL_00745"/>
<protein>
    <submittedName>
        <fullName evidence="4">Protein kinase, putative</fullName>
    </submittedName>
</protein>
<evidence type="ECO:0000313" key="4">
    <source>
        <dbReference type="EMBL" id="CUG86913.1"/>
    </source>
</evidence>
<reference evidence="5" key="1">
    <citation type="submission" date="2015-09" db="EMBL/GenBank/DDBJ databases">
        <authorList>
            <consortium name="Pathogen Informatics"/>
        </authorList>
    </citation>
    <scope>NUCLEOTIDE SEQUENCE [LARGE SCALE GENOMIC DNA]</scope>
    <source>
        <strain evidence="5">Lake Konstanz</strain>
    </source>
</reference>
<dbReference type="GO" id="GO:0035556">
    <property type="term" value="P:intracellular signal transduction"/>
    <property type="evidence" value="ECO:0007669"/>
    <property type="project" value="InterPro"/>
</dbReference>
<evidence type="ECO:0000256" key="2">
    <source>
        <dbReference type="SAM" id="Phobius"/>
    </source>
</evidence>
<feature type="domain" description="Guanylate cyclase" evidence="3">
    <location>
        <begin position="798"/>
        <end position="925"/>
    </location>
</feature>
<feature type="region of interest" description="Disordered" evidence="1">
    <location>
        <begin position="1"/>
        <end position="134"/>
    </location>
</feature>
<keyword evidence="2" id="KW-0472">Membrane</keyword>
<sequence>MHQASTVASYHSRPPPLSQQPPSATDGDTLPLAGTSSQSQTATIFGRRPQVEGGVVSSDEMQQQRQEDGLEEVTSPVSEVPTAPSLPTIMLEGSSTGGGGDRRVAFSPANKSPASSHEKQSAEHSTARRADDVASIVSSSSTAASSARSSGTMASTLSSTLRTFWHSLISVSCIRCDGRISISALVVLILGFVAIFCAGIGLTFILVPLQNNAEDFLHNFADATVLRTSTFVDARFQKQKAIAELAKRVTYQQDILGPNIDLQSALTWFARDVYAYNFLVLLFRGPNAGFTIGTSSPSDPVHFPYKEGYVVVNNATNGVSGYLDIGYFSIKTFKPLNETHPFTRNYNLRFNFSARPYAALFTAREAWSNVYVGVLTRTSSIGIGGPWGPSVGAPVGTYSVHDYTEETVAYLHGLEVSSSGVVMMIDVKSRAFVGGNIDDVSVAFTANGTAQLVLLENLGDPRASLVIRAGAVGFNFSSNALLTCRTPCEMVYSGGKLFSAESRAFSLFEAYTLVRVGAITDNLGLNMRLIVILPSTDFIGGVRKAAMQSIYVTASVVAVILLIVFVLVHIAVTPLREVEAFLQFSARLGQQQHSVMQRTPSNSSLTTPNSDNGSETSSMRRAEQRHQQRQQNRRLYPSFHDSGVAPGQHPKRHAMSSLKEVNILCTATMKLAAELKLFSTFLPHQRLSLLQSASGRDLRGHPKLTLEEQQLGASSLTATTTAVHHTIVTQSNSNSQSAVGGAGRELQSSMIAHSEGTSPSMVLHNPQRFSDSKISISVSSENGGIPYAFDNLWRVPVTTVVCNLCNFDGMRKALQHTELLSLHTYYVGVVQAAARLHGGAVELMHGDHIWVHLNAAKRVVGHAAAACRMMLAIEQGMRHAKTSLSFAGMRLGASTGRALCGFMGASSLKSFTVVGEGVGQAAALIVPVRLAVPSTASPSSQPSSFPFSSLMSPKTAQLALCSKDVVPRHVRLSLMPYETEVAVISTPVLMDNILAAYPPSVGLTSPAAALARLQLVNAIFDHLGAGQTREAQRMLQLLTHQEDEWLLRTFSL</sequence>
<feature type="compositionally biased region" description="Low complexity" evidence="1">
    <location>
        <begin position="599"/>
        <end position="610"/>
    </location>
</feature>
<keyword evidence="4" id="KW-0808">Transferase</keyword>
<keyword evidence="2" id="KW-1133">Transmembrane helix</keyword>
<keyword evidence="4" id="KW-0418">Kinase</keyword>
<accession>A0A0S4JEV6</accession>
<dbReference type="SUPFAM" id="SSF55073">
    <property type="entry name" value="Nucleotide cyclase"/>
    <property type="match status" value="1"/>
</dbReference>
<feature type="transmembrane region" description="Helical" evidence="2">
    <location>
        <begin position="182"/>
        <end position="207"/>
    </location>
</feature>
<feature type="transmembrane region" description="Helical" evidence="2">
    <location>
        <begin position="550"/>
        <end position="572"/>
    </location>
</feature>
<gene>
    <name evidence="4" type="ORF">BSAL_00745</name>
</gene>
<dbReference type="InterPro" id="IPR001054">
    <property type="entry name" value="A/G_cyclase"/>
</dbReference>
<keyword evidence="2" id="KW-0812">Transmembrane</keyword>
<dbReference type="GO" id="GO:0016301">
    <property type="term" value="F:kinase activity"/>
    <property type="evidence" value="ECO:0007669"/>
    <property type="project" value="UniProtKB-KW"/>
</dbReference>
<feature type="region of interest" description="Disordered" evidence="1">
    <location>
        <begin position="593"/>
        <end position="653"/>
    </location>
</feature>
<feature type="compositionally biased region" description="Basic and acidic residues" evidence="1">
    <location>
        <begin position="116"/>
        <end position="132"/>
    </location>
</feature>
<name>A0A0S4JEV6_BODSA</name>
<dbReference type="Proteomes" id="UP000051952">
    <property type="component" value="Unassembled WGS sequence"/>
</dbReference>
<dbReference type="EMBL" id="CYKH01001406">
    <property type="protein sequence ID" value="CUG86913.1"/>
    <property type="molecule type" value="Genomic_DNA"/>
</dbReference>
<dbReference type="GO" id="GO:0009190">
    <property type="term" value="P:cyclic nucleotide biosynthetic process"/>
    <property type="evidence" value="ECO:0007669"/>
    <property type="project" value="InterPro"/>
</dbReference>
<evidence type="ECO:0000256" key="1">
    <source>
        <dbReference type="SAM" id="MobiDB-lite"/>
    </source>
</evidence>
<evidence type="ECO:0000313" key="5">
    <source>
        <dbReference type="Proteomes" id="UP000051952"/>
    </source>
</evidence>
<dbReference type="AlphaFoldDB" id="A0A0S4JEV6"/>
<dbReference type="PROSITE" id="PS50125">
    <property type="entry name" value="GUANYLATE_CYCLASE_2"/>
    <property type="match status" value="1"/>
</dbReference>
<dbReference type="InterPro" id="IPR029787">
    <property type="entry name" value="Nucleotide_cyclase"/>
</dbReference>
<organism evidence="4 5">
    <name type="scientific">Bodo saltans</name>
    <name type="common">Flagellated protozoan</name>
    <dbReference type="NCBI Taxonomy" id="75058"/>
    <lineage>
        <taxon>Eukaryota</taxon>
        <taxon>Discoba</taxon>
        <taxon>Euglenozoa</taxon>
        <taxon>Kinetoplastea</taxon>
        <taxon>Metakinetoplastina</taxon>
        <taxon>Eubodonida</taxon>
        <taxon>Bodonidae</taxon>
        <taxon>Bodo</taxon>
    </lineage>
</organism>
<dbReference type="Gene3D" id="3.30.70.1230">
    <property type="entry name" value="Nucleotide cyclase"/>
    <property type="match status" value="1"/>
</dbReference>
<keyword evidence="5" id="KW-1185">Reference proteome</keyword>